<dbReference type="AlphaFoldDB" id="A0AA51NC59"/>
<dbReference type="RefSeq" id="WP_308350501.1">
    <property type="nucleotide sequence ID" value="NZ_CP129971.1"/>
</dbReference>
<gene>
    <name evidence="1" type="ORF">QYS49_33540</name>
</gene>
<evidence type="ECO:0000313" key="2">
    <source>
        <dbReference type="Proteomes" id="UP001230496"/>
    </source>
</evidence>
<dbReference type="Proteomes" id="UP001230496">
    <property type="component" value="Chromosome"/>
</dbReference>
<dbReference type="KEGG" id="msaa:QYS49_33540"/>
<keyword evidence="2" id="KW-1185">Reference proteome</keyword>
<proteinExistence type="predicted"/>
<accession>A0AA51NC59</accession>
<protein>
    <submittedName>
        <fullName evidence="1">Uncharacterized protein</fullName>
    </submittedName>
</protein>
<sequence length="49" mass="5177">MTGFSTFNVNPKITADATGTYTDDGCGIKTSDGEPCNCTNKIVILRSDC</sequence>
<organism evidence="1 2">
    <name type="scientific">Marivirga salinarum</name>
    <dbReference type="NCBI Taxonomy" id="3059078"/>
    <lineage>
        <taxon>Bacteria</taxon>
        <taxon>Pseudomonadati</taxon>
        <taxon>Bacteroidota</taxon>
        <taxon>Cytophagia</taxon>
        <taxon>Cytophagales</taxon>
        <taxon>Marivirgaceae</taxon>
        <taxon>Marivirga</taxon>
    </lineage>
</organism>
<name>A0AA51NC59_9BACT</name>
<evidence type="ECO:0000313" key="1">
    <source>
        <dbReference type="EMBL" id="WMN12428.1"/>
    </source>
</evidence>
<dbReference type="EMBL" id="CP129971">
    <property type="protein sequence ID" value="WMN12428.1"/>
    <property type="molecule type" value="Genomic_DNA"/>
</dbReference>
<reference evidence="1 2" key="1">
    <citation type="submission" date="2023-08" db="EMBL/GenBank/DDBJ databases">
        <title>Comparative genomics and taxonomic characterization of three novel marine species of genus Marivirga.</title>
        <authorList>
            <person name="Muhammad N."/>
            <person name="Kim S.-G."/>
        </authorList>
    </citation>
    <scope>NUCLEOTIDE SEQUENCE [LARGE SCALE GENOMIC DNA]</scope>
    <source>
        <strain evidence="1 2">BDSF4-3</strain>
    </source>
</reference>